<name>A0A0M0LPA0_9EUKA</name>
<protein>
    <submittedName>
        <fullName evidence="6">Ferredoxin-NADP+ reductase</fullName>
    </submittedName>
</protein>
<dbReference type="AlphaFoldDB" id="A0A0M0LPA0"/>
<sequence length="52" mass="6104">MDNGAHMYFCGLKGMMPGITEMLEQVSSKKGLVWEDKLKEWKEKGQWHVEVY</sequence>
<evidence type="ECO:0000256" key="1">
    <source>
        <dbReference type="ARBA" id="ARBA00001974"/>
    </source>
</evidence>
<accession>A0A0M0LPA0</accession>
<organism evidence="6 7">
    <name type="scientific">Chrysochromulina tobinii</name>
    <dbReference type="NCBI Taxonomy" id="1460289"/>
    <lineage>
        <taxon>Eukaryota</taxon>
        <taxon>Haptista</taxon>
        <taxon>Haptophyta</taxon>
        <taxon>Prymnesiophyceae</taxon>
        <taxon>Prymnesiales</taxon>
        <taxon>Chrysochromulinaceae</taxon>
        <taxon>Chrysochromulina</taxon>
    </lineage>
</organism>
<evidence type="ECO:0000256" key="3">
    <source>
        <dbReference type="ARBA" id="ARBA00022827"/>
    </source>
</evidence>
<proteinExistence type="predicted"/>
<gene>
    <name evidence="6" type="ORF">Ctob_009786</name>
</gene>
<keyword evidence="2" id="KW-0285">Flavoprotein</keyword>
<keyword evidence="5" id="KW-0560">Oxidoreductase</keyword>
<dbReference type="InterPro" id="IPR015701">
    <property type="entry name" value="FNR"/>
</dbReference>
<keyword evidence="3" id="KW-0274">FAD</keyword>
<evidence type="ECO:0000313" key="7">
    <source>
        <dbReference type="Proteomes" id="UP000037460"/>
    </source>
</evidence>
<dbReference type="InterPro" id="IPR039261">
    <property type="entry name" value="FNR_nucleotide-bd"/>
</dbReference>
<dbReference type="Gene3D" id="3.40.50.80">
    <property type="entry name" value="Nucleotide-binding domain of ferredoxin-NADP reductase (FNR) module"/>
    <property type="match status" value="1"/>
</dbReference>
<comment type="cofactor">
    <cofactor evidence="1">
        <name>FAD</name>
        <dbReference type="ChEBI" id="CHEBI:57692"/>
    </cofactor>
</comment>
<reference evidence="7" key="1">
    <citation type="journal article" date="2015" name="PLoS Genet.">
        <title>Genome Sequence and Transcriptome Analyses of Chrysochromulina tobin: Metabolic Tools for Enhanced Algal Fitness in the Prominent Order Prymnesiales (Haptophyceae).</title>
        <authorList>
            <person name="Hovde B.T."/>
            <person name="Deodato C.R."/>
            <person name="Hunsperger H.M."/>
            <person name="Ryken S.A."/>
            <person name="Yost W."/>
            <person name="Jha R.K."/>
            <person name="Patterson J."/>
            <person name="Monnat R.J. Jr."/>
            <person name="Barlow S.B."/>
            <person name="Starkenburg S.R."/>
            <person name="Cattolico R.A."/>
        </authorList>
    </citation>
    <scope>NUCLEOTIDE SEQUENCE</scope>
    <source>
        <strain evidence="7">CCMP291</strain>
    </source>
</reference>
<evidence type="ECO:0000256" key="5">
    <source>
        <dbReference type="ARBA" id="ARBA00023002"/>
    </source>
</evidence>
<comment type="caution">
    <text evidence="6">The sequence shown here is derived from an EMBL/GenBank/DDBJ whole genome shotgun (WGS) entry which is preliminary data.</text>
</comment>
<evidence type="ECO:0000313" key="6">
    <source>
        <dbReference type="EMBL" id="KOO52836.1"/>
    </source>
</evidence>
<evidence type="ECO:0000256" key="2">
    <source>
        <dbReference type="ARBA" id="ARBA00022630"/>
    </source>
</evidence>
<keyword evidence="4" id="KW-0521">NADP</keyword>
<dbReference type="PANTHER" id="PTHR43314">
    <property type="match status" value="1"/>
</dbReference>
<dbReference type="OrthoDB" id="1688044at2759"/>
<dbReference type="SUPFAM" id="SSF52343">
    <property type="entry name" value="Ferredoxin reductase-like, C-terminal NADP-linked domain"/>
    <property type="match status" value="1"/>
</dbReference>
<evidence type="ECO:0000256" key="4">
    <source>
        <dbReference type="ARBA" id="ARBA00022857"/>
    </source>
</evidence>
<dbReference type="Proteomes" id="UP000037460">
    <property type="component" value="Unassembled WGS sequence"/>
</dbReference>
<dbReference type="EMBL" id="JWZX01000486">
    <property type="protein sequence ID" value="KOO52836.1"/>
    <property type="molecule type" value="Genomic_DNA"/>
</dbReference>
<dbReference type="GO" id="GO:0016491">
    <property type="term" value="F:oxidoreductase activity"/>
    <property type="evidence" value="ECO:0007669"/>
    <property type="project" value="UniProtKB-KW"/>
</dbReference>
<keyword evidence="7" id="KW-1185">Reference proteome</keyword>